<evidence type="ECO:0000256" key="1">
    <source>
        <dbReference type="ARBA" id="ARBA00023015"/>
    </source>
</evidence>
<feature type="region of interest" description="Disordered" evidence="5">
    <location>
        <begin position="338"/>
        <end position="370"/>
    </location>
</feature>
<dbReference type="Proteomes" id="UP000249402">
    <property type="component" value="Unassembled WGS sequence"/>
</dbReference>
<dbReference type="OrthoDB" id="4492293at2759"/>
<accession>A0A395GZ47</accession>
<dbReference type="CDD" id="cd00067">
    <property type="entry name" value="GAL4"/>
    <property type="match status" value="1"/>
</dbReference>
<keyword evidence="8" id="KW-1185">Reference proteome</keyword>
<dbReference type="STRING" id="1448316.A0A395GZ47"/>
<gene>
    <name evidence="7" type="ORF">BO80DRAFT_465087</name>
</gene>
<keyword evidence="3" id="KW-0804">Transcription</keyword>
<feature type="compositionally biased region" description="Low complexity" evidence="5">
    <location>
        <begin position="493"/>
        <end position="504"/>
    </location>
</feature>
<organism evidence="7 8">
    <name type="scientific">Aspergillus ibericus CBS 121593</name>
    <dbReference type="NCBI Taxonomy" id="1448316"/>
    <lineage>
        <taxon>Eukaryota</taxon>
        <taxon>Fungi</taxon>
        <taxon>Dikarya</taxon>
        <taxon>Ascomycota</taxon>
        <taxon>Pezizomycotina</taxon>
        <taxon>Eurotiomycetes</taxon>
        <taxon>Eurotiomycetidae</taxon>
        <taxon>Eurotiales</taxon>
        <taxon>Aspergillaceae</taxon>
        <taxon>Aspergillus</taxon>
        <taxon>Aspergillus subgen. Circumdati</taxon>
    </lineage>
</organism>
<dbReference type="RefSeq" id="XP_025574930.1">
    <property type="nucleotide sequence ID" value="XM_025722696.1"/>
</dbReference>
<dbReference type="GeneID" id="37227561"/>
<keyword evidence="4" id="KW-0539">Nucleus</keyword>
<feature type="compositionally biased region" description="Pro residues" evidence="5">
    <location>
        <begin position="418"/>
        <end position="432"/>
    </location>
</feature>
<sequence>MTAKRTSNQAGLGNEDDPNPKRAVKAPEPVQDDDSALPQPDAAAEGIPDADSATDKDDPLWTFLEGIEPTGLTPHFALPEYSPGDLGSSTSPRLHASEVKEAHPAPADLRSPDLSGEHASVAEGASAKKGATRKHAFAGDYVPPHDDAHAEVKRTEGVADDQDIPETLGVEEKGDVQEEEEEEEEEEVMASTKKKRGRPKLKDVKSSSGKVGRPRQTANDYSDQVKEKYRQKHLEAEKNKKPNRTNNACDRCKARRGTCDKDPYCCKACQLAKVECKMTDPNTLEAWPRGACRRYKRQIEELLEKKKQLEYAFQGSQHRVLLLENQLKAAGITPIMVSSHPPHPLHPSAPVQNPTSVASAPRHPQIPSPYRVDQWAYPSFPNALQGNSTMQAVPGSHHHTSAPQDTWQAMYSRNYNLAPPPQLPGYNPPPGQSPGQRAMQHGPGSSRRHSRSIQPQQPQPRRRRQQQQQQQQPQQQQQQQAGPSQSQYPNRRQSSSQTSSVGVSNVPSFDHNLNLETFGMNPAAAAAHPSMNLNPSLAQAMFPFPPPGQPMYPNPGPLDPTANFAGMGMPGLDAVDPTLDVSDYITGFPPGDFDGYAGATDPTFDGGLPNDFDAAASLMPGGTPGPSNPMYPNGSIGRRASHSASSRGNRVYMMHAEDILNDNEARIQVENEGEEDDDAVQIVEVVKTEPSINGDAEE</sequence>
<evidence type="ECO:0000256" key="5">
    <source>
        <dbReference type="SAM" id="MobiDB-lite"/>
    </source>
</evidence>
<proteinExistence type="predicted"/>
<dbReference type="InterPro" id="IPR036864">
    <property type="entry name" value="Zn2-C6_fun-type_DNA-bd_sf"/>
</dbReference>
<name>A0A395GZ47_9EURO</name>
<dbReference type="Gene3D" id="4.10.240.10">
    <property type="entry name" value="Zn(2)-C6 fungal-type DNA-binding domain"/>
    <property type="match status" value="1"/>
</dbReference>
<dbReference type="GO" id="GO:0009893">
    <property type="term" value="P:positive regulation of metabolic process"/>
    <property type="evidence" value="ECO:0007669"/>
    <property type="project" value="UniProtKB-ARBA"/>
</dbReference>
<evidence type="ECO:0000256" key="4">
    <source>
        <dbReference type="ARBA" id="ARBA00023242"/>
    </source>
</evidence>
<keyword evidence="2" id="KW-0238">DNA-binding</keyword>
<feature type="compositionally biased region" description="Polar residues" evidence="5">
    <location>
        <begin position="481"/>
        <end position="492"/>
    </location>
</feature>
<feature type="compositionally biased region" description="Basic and acidic residues" evidence="5">
    <location>
        <begin position="143"/>
        <end position="157"/>
    </location>
</feature>
<keyword evidence="1" id="KW-0805">Transcription regulation</keyword>
<evidence type="ECO:0000313" key="7">
    <source>
        <dbReference type="EMBL" id="RAL00603.1"/>
    </source>
</evidence>
<evidence type="ECO:0000256" key="3">
    <source>
        <dbReference type="ARBA" id="ARBA00023163"/>
    </source>
</evidence>
<feature type="compositionally biased region" description="Acidic residues" evidence="5">
    <location>
        <begin position="177"/>
        <end position="188"/>
    </location>
</feature>
<feature type="region of interest" description="Disordered" evidence="5">
    <location>
        <begin position="415"/>
        <end position="507"/>
    </location>
</feature>
<evidence type="ECO:0000256" key="2">
    <source>
        <dbReference type="ARBA" id="ARBA00023125"/>
    </source>
</evidence>
<dbReference type="VEuPathDB" id="FungiDB:BO80DRAFT_465087"/>
<feature type="region of interest" description="Disordered" evidence="5">
    <location>
        <begin position="1"/>
        <end position="225"/>
    </location>
</feature>
<dbReference type="AlphaFoldDB" id="A0A395GZ47"/>
<feature type="compositionally biased region" description="Low complexity" evidence="5">
    <location>
        <begin position="466"/>
        <end position="480"/>
    </location>
</feature>
<feature type="domain" description="Zn(2)-C6 fungal-type" evidence="6">
    <location>
        <begin position="248"/>
        <end position="276"/>
    </location>
</feature>
<evidence type="ECO:0000313" key="8">
    <source>
        <dbReference type="Proteomes" id="UP000249402"/>
    </source>
</evidence>
<dbReference type="InterPro" id="IPR001138">
    <property type="entry name" value="Zn2Cys6_DnaBD"/>
</dbReference>
<protein>
    <recommendedName>
        <fullName evidence="6">Zn(2)-C6 fungal-type domain-containing protein</fullName>
    </recommendedName>
</protein>
<dbReference type="GO" id="GO:0003677">
    <property type="term" value="F:DNA binding"/>
    <property type="evidence" value="ECO:0007669"/>
    <property type="project" value="UniProtKB-KW"/>
</dbReference>
<dbReference type="SUPFAM" id="SSF57701">
    <property type="entry name" value="Zn2/Cys6 DNA-binding domain"/>
    <property type="match status" value="1"/>
</dbReference>
<dbReference type="PROSITE" id="PS00463">
    <property type="entry name" value="ZN2_CY6_FUNGAL_1"/>
    <property type="match status" value="1"/>
</dbReference>
<dbReference type="GO" id="GO:0008270">
    <property type="term" value="F:zinc ion binding"/>
    <property type="evidence" value="ECO:0007669"/>
    <property type="project" value="InterPro"/>
</dbReference>
<dbReference type="GO" id="GO:0000981">
    <property type="term" value="F:DNA-binding transcription factor activity, RNA polymerase II-specific"/>
    <property type="evidence" value="ECO:0007669"/>
    <property type="project" value="InterPro"/>
</dbReference>
<evidence type="ECO:0000259" key="6">
    <source>
        <dbReference type="PROSITE" id="PS00463"/>
    </source>
</evidence>
<reference evidence="7 8" key="1">
    <citation type="submission" date="2018-02" db="EMBL/GenBank/DDBJ databases">
        <title>The genomes of Aspergillus section Nigri reveals drivers in fungal speciation.</title>
        <authorList>
            <consortium name="DOE Joint Genome Institute"/>
            <person name="Vesth T.C."/>
            <person name="Nybo J."/>
            <person name="Theobald S."/>
            <person name="Brandl J."/>
            <person name="Frisvad J.C."/>
            <person name="Nielsen K.F."/>
            <person name="Lyhne E.K."/>
            <person name="Kogle M.E."/>
            <person name="Kuo A."/>
            <person name="Riley R."/>
            <person name="Clum A."/>
            <person name="Nolan M."/>
            <person name="Lipzen A."/>
            <person name="Salamov A."/>
            <person name="Henrissat B."/>
            <person name="Wiebenga A."/>
            <person name="De vries R.P."/>
            <person name="Grigoriev I.V."/>
            <person name="Mortensen U.H."/>
            <person name="Andersen M.R."/>
            <person name="Baker S.E."/>
        </authorList>
    </citation>
    <scope>NUCLEOTIDE SEQUENCE [LARGE SCALE GENOMIC DNA]</scope>
    <source>
        <strain evidence="7 8">CBS 121593</strain>
    </source>
</reference>
<dbReference type="EMBL" id="KZ824439">
    <property type="protein sequence ID" value="RAL00603.1"/>
    <property type="molecule type" value="Genomic_DNA"/>
</dbReference>
<feature type="compositionally biased region" description="Polar residues" evidence="5">
    <location>
        <begin position="1"/>
        <end position="11"/>
    </location>
</feature>